<accession>A0A7T4A2H5</accession>
<evidence type="ECO:0000256" key="1">
    <source>
        <dbReference type="SAM" id="MobiDB-lite"/>
    </source>
</evidence>
<reference evidence="3 4" key="1">
    <citation type="submission" date="2020-12" db="EMBL/GenBank/DDBJ databases">
        <title>FDA dAtabase for Regulatory Grade micrObial Sequences (FDA-ARGOS): Supporting development and validation of Infectious Disease Dx tests.</title>
        <authorList>
            <person name="Sproer C."/>
            <person name="Gronow S."/>
            <person name="Severitt S."/>
            <person name="Schroder I."/>
            <person name="Tallon L."/>
            <person name="Sadzewicz L."/>
            <person name="Zhao X."/>
            <person name="Boylan J."/>
            <person name="Ott S."/>
            <person name="Bowen H."/>
            <person name="Vavikolanu K."/>
            <person name="Mehta A."/>
            <person name="Aluvathingal J."/>
            <person name="Nadendla S."/>
            <person name="Lowell S."/>
            <person name="Myers T."/>
            <person name="Yan Y."/>
            <person name="Sichtig H."/>
        </authorList>
    </citation>
    <scope>NUCLEOTIDE SEQUENCE [LARGE SCALE GENOMIC DNA]</scope>
    <source>
        <strain evidence="3 4">FDAARGOS_990</strain>
    </source>
</reference>
<proteinExistence type="predicted"/>
<evidence type="ECO:0000259" key="2">
    <source>
        <dbReference type="Pfam" id="PF00561"/>
    </source>
</evidence>
<organism evidence="3 4">
    <name type="scientific">Brevibacterium casei</name>
    <dbReference type="NCBI Taxonomy" id="33889"/>
    <lineage>
        <taxon>Bacteria</taxon>
        <taxon>Bacillati</taxon>
        <taxon>Actinomycetota</taxon>
        <taxon>Actinomycetes</taxon>
        <taxon>Micrococcales</taxon>
        <taxon>Brevibacteriaceae</taxon>
        <taxon>Brevibacterium</taxon>
    </lineage>
</organism>
<dbReference type="InterPro" id="IPR050266">
    <property type="entry name" value="AB_hydrolase_sf"/>
</dbReference>
<dbReference type="GO" id="GO:0016020">
    <property type="term" value="C:membrane"/>
    <property type="evidence" value="ECO:0007669"/>
    <property type="project" value="TreeGrafter"/>
</dbReference>
<dbReference type="Pfam" id="PF00561">
    <property type="entry name" value="Abhydrolase_1"/>
    <property type="match status" value="1"/>
</dbReference>
<dbReference type="PANTHER" id="PTHR43798:SF33">
    <property type="entry name" value="HYDROLASE, PUTATIVE (AFU_ORTHOLOGUE AFUA_2G14860)-RELATED"/>
    <property type="match status" value="1"/>
</dbReference>
<protein>
    <submittedName>
        <fullName evidence="3">Alpha/beta fold hydrolase</fullName>
    </submittedName>
</protein>
<feature type="region of interest" description="Disordered" evidence="1">
    <location>
        <begin position="154"/>
        <end position="174"/>
    </location>
</feature>
<dbReference type="RefSeq" id="WP_198500921.1">
    <property type="nucleotide sequence ID" value="NZ_CP065989.1"/>
</dbReference>
<dbReference type="SUPFAM" id="SSF53474">
    <property type="entry name" value="alpha/beta-Hydrolases"/>
    <property type="match status" value="1"/>
</dbReference>
<sequence length="350" mass="36363">MSTHDYNRYRVDVAGGQLSVGVWEPVSAEPGPVPTVCVIHGITSNHLFFAGLVPLLPGVRIIGPDLRGRADSRLLGAPFGMLAHAEDVLAAINTFSDSSVVTLVGHSMGGFVAMTLAGLPAALDSDGREAAEATVRFRGPVLIDGGLPLPLALPGAGEDPASAEGSDRDGDDGLNAALDTDDLIAAVLGPAAERLSMSFDTVEEYLAFFAAHPAFVDGLDTVATESFVYDLAAKDDDTFQPSTSVEAMQADSADMYTGTAYPAALAAVMGDDERQADVTFLCAERDLVAAEPGLYPPAVVAGFAEEWPRMRIVEVPGTNHYDILLTPEGIEACVSAVTSRLGAASEGAVE</sequence>
<dbReference type="EMBL" id="CP065989">
    <property type="protein sequence ID" value="QQB16077.1"/>
    <property type="molecule type" value="Genomic_DNA"/>
</dbReference>
<gene>
    <name evidence="3" type="ORF">I6H47_09060</name>
</gene>
<dbReference type="Proteomes" id="UP000595374">
    <property type="component" value="Chromosome"/>
</dbReference>
<evidence type="ECO:0000313" key="3">
    <source>
        <dbReference type="EMBL" id="QQB16077.1"/>
    </source>
</evidence>
<dbReference type="PANTHER" id="PTHR43798">
    <property type="entry name" value="MONOACYLGLYCEROL LIPASE"/>
    <property type="match status" value="1"/>
</dbReference>
<dbReference type="Gene3D" id="3.40.50.1820">
    <property type="entry name" value="alpha/beta hydrolase"/>
    <property type="match status" value="1"/>
</dbReference>
<dbReference type="AlphaFoldDB" id="A0A7T4A2H5"/>
<evidence type="ECO:0000313" key="4">
    <source>
        <dbReference type="Proteomes" id="UP000595374"/>
    </source>
</evidence>
<keyword evidence="3" id="KW-0378">Hydrolase</keyword>
<dbReference type="GO" id="GO:0016787">
    <property type="term" value="F:hydrolase activity"/>
    <property type="evidence" value="ECO:0007669"/>
    <property type="project" value="UniProtKB-KW"/>
</dbReference>
<dbReference type="InterPro" id="IPR029058">
    <property type="entry name" value="AB_hydrolase_fold"/>
</dbReference>
<feature type="domain" description="AB hydrolase-1" evidence="2">
    <location>
        <begin position="34"/>
        <end position="118"/>
    </location>
</feature>
<name>A0A7T4A2H5_9MICO</name>
<dbReference type="InterPro" id="IPR000073">
    <property type="entry name" value="AB_hydrolase_1"/>
</dbReference>